<dbReference type="InterPro" id="IPR036514">
    <property type="entry name" value="SGNH_hydro_sf"/>
</dbReference>
<organism evidence="4 5">
    <name type="scientific">Synoicihabitans lomoniglobus</name>
    <dbReference type="NCBI Taxonomy" id="2909285"/>
    <lineage>
        <taxon>Bacteria</taxon>
        <taxon>Pseudomonadati</taxon>
        <taxon>Verrucomicrobiota</taxon>
        <taxon>Opitutia</taxon>
        <taxon>Opitutales</taxon>
        <taxon>Opitutaceae</taxon>
        <taxon>Synoicihabitans</taxon>
    </lineage>
</organism>
<keyword evidence="1" id="KW-0378">Hydrolase</keyword>
<dbReference type="InterPro" id="IPR039329">
    <property type="entry name" value="SIAE"/>
</dbReference>
<protein>
    <submittedName>
        <fullName evidence="4">Sialate O-acetylesterase</fullName>
    </submittedName>
</protein>
<dbReference type="PANTHER" id="PTHR22901">
    <property type="entry name" value="SIALATE O-ACETYLESTERASE"/>
    <property type="match status" value="1"/>
</dbReference>
<dbReference type="Pfam" id="PF03629">
    <property type="entry name" value="SASA"/>
    <property type="match status" value="1"/>
</dbReference>
<feature type="signal peptide" evidence="2">
    <location>
        <begin position="1"/>
        <end position="21"/>
    </location>
</feature>
<dbReference type="AlphaFoldDB" id="A0AAE9ZX44"/>
<name>A0AAE9ZX44_9BACT</name>
<feature type="domain" description="Sialate O-acetylesterase" evidence="3">
    <location>
        <begin position="266"/>
        <end position="390"/>
    </location>
</feature>
<reference evidence="4" key="1">
    <citation type="submission" date="2023-03" db="EMBL/GenBank/DDBJ databases">
        <title>Lomoglobus Profundus gen. nov., sp. nov., a novel member of the phylum Verrucomicrobia, isolated from deep-marine sediment of South China Sea.</title>
        <authorList>
            <person name="Ahmad T."/>
            <person name="Ishaq S.E."/>
            <person name="Wang F."/>
        </authorList>
    </citation>
    <scope>NUCLEOTIDE SEQUENCE</scope>
    <source>
        <strain evidence="4">LMO-M01</strain>
    </source>
</reference>
<dbReference type="Proteomes" id="UP001218638">
    <property type="component" value="Chromosome"/>
</dbReference>
<dbReference type="Gene3D" id="3.40.50.1110">
    <property type="entry name" value="SGNH hydrolase"/>
    <property type="match status" value="1"/>
</dbReference>
<dbReference type="GO" id="GO:0005975">
    <property type="term" value="P:carbohydrate metabolic process"/>
    <property type="evidence" value="ECO:0007669"/>
    <property type="project" value="TreeGrafter"/>
</dbReference>
<dbReference type="PANTHER" id="PTHR22901:SF0">
    <property type="entry name" value="SIALATE O-ACETYLESTERASE"/>
    <property type="match status" value="1"/>
</dbReference>
<proteinExistence type="predicted"/>
<evidence type="ECO:0000313" key="4">
    <source>
        <dbReference type="EMBL" id="WED64133.1"/>
    </source>
</evidence>
<keyword evidence="5" id="KW-1185">Reference proteome</keyword>
<accession>A0AAE9ZX44</accession>
<dbReference type="Gene3D" id="2.60.40.10">
    <property type="entry name" value="Immunoglobulins"/>
    <property type="match status" value="1"/>
</dbReference>
<dbReference type="RefSeq" id="WP_330928038.1">
    <property type="nucleotide sequence ID" value="NZ_CP119075.1"/>
</dbReference>
<dbReference type="KEGG" id="slom:PXH66_17485"/>
<dbReference type="InterPro" id="IPR005181">
    <property type="entry name" value="SASA"/>
</dbReference>
<evidence type="ECO:0000313" key="5">
    <source>
        <dbReference type="Proteomes" id="UP001218638"/>
    </source>
</evidence>
<dbReference type="EMBL" id="CP119075">
    <property type="protein sequence ID" value="WED64133.1"/>
    <property type="molecule type" value="Genomic_DNA"/>
</dbReference>
<dbReference type="InterPro" id="IPR013783">
    <property type="entry name" value="Ig-like_fold"/>
</dbReference>
<keyword evidence="2" id="KW-0732">Signal</keyword>
<evidence type="ECO:0000256" key="1">
    <source>
        <dbReference type="ARBA" id="ARBA00022801"/>
    </source>
</evidence>
<evidence type="ECO:0000256" key="2">
    <source>
        <dbReference type="SAM" id="SignalP"/>
    </source>
</evidence>
<sequence length="501" mass="54831">MHFRFPPLCLILAALASGASAEVTLAPLFTDHAILQRDQPVPIWGTADPDEIVTVSFAGQAVATTADAEGKWLVSLLPMPANASGQSLTVSSDTMIVLDDILVGDLWLCGGQSNMEWPLRNANDAEAEIAAAQYPLIRHIKIERRIARDPITEARGSWTMCTPDTAPHFTAVGYFFARKLQAELNVPIGLVNSNWGGTPVEAWLPPSALQSLETRVLAASHQAVSYHRFAQQLASYQERLIEWETRRTAAVKVGENSEEPAPSAPWTPGAENHTAVLNNGMIAPLAPAALRGVIWYQGEANADQPETYRALFSAMITSWREQFQQPDLPFYWVQLANFGSAENDGWAFLREAQTQTLELPHTGQAVIIDIGDAKDIHPRNKQDVGDRLARLALARDYGRPVEDSGPTFAAAVFEDTQVAVSFTHAKGLHTRDDEAPLGFEIAGKNGEFHAATARLDHKRVLLSAPGVMNPLYVRYAWRDHLDVNLVNGEGLPAAPFRTDTL</sequence>
<evidence type="ECO:0000259" key="3">
    <source>
        <dbReference type="Pfam" id="PF03629"/>
    </source>
</evidence>
<dbReference type="GO" id="GO:0001681">
    <property type="term" value="F:sialate O-acetylesterase activity"/>
    <property type="evidence" value="ECO:0007669"/>
    <property type="project" value="InterPro"/>
</dbReference>
<feature type="chain" id="PRO_5042121836" evidence="2">
    <location>
        <begin position="22"/>
        <end position="501"/>
    </location>
</feature>
<gene>
    <name evidence="4" type="ORF">PXH66_17485</name>
</gene>
<dbReference type="SUPFAM" id="SSF52266">
    <property type="entry name" value="SGNH hydrolase"/>
    <property type="match status" value="1"/>
</dbReference>